<evidence type="ECO:0000313" key="2">
    <source>
        <dbReference type="EMBL" id="WWY03161.1"/>
    </source>
</evidence>
<dbReference type="AlphaFoldDB" id="A0A9X4I9V8"/>
<dbReference type="EMBL" id="CP146598">
    <property type="protein sequence ID" value="WWY03161.1"/>
    <property type="molecule type" value="Genomic_DNA"/>
</dbReference>
<accession>A0A9X4I9V8</accession>
<evidence type="ECO:0000313" key="1">
    <source>
        <dbReference type="EMBL" id="MDD9326739.1"/>
    </source>
</evidence>
<keyword evidence="3" id="KW-1185">Reference proteome</keyword>
<name>A0A9X4I9V8_9NEIS</name>
<proteinExistence type="predicted"/>
<dbReference type="Proteomes" id="UP001149607">
    <property type="component" value="Chromosome"/>
</dbReference>
<dbReference type="EMBL" id="JAPQFL010000001">
    <property type="protein sequence ID" value="MDD9326739.1"/>
    <property type="molecule type" value="Genomic_DNA"/>
</dbReference>
<gene>
    <name evidence="1" type="ORF">ORY91_000106</name>
    <name evidence="2" type="ORF">V9W64_10845</name>
</gene>
<reference evidence="1" key="1">
    <citation type="submission" date="2022-10" db="EMBL/GenBank/DDBJ databases">
        <authorList>
            <person name="Boutroux M."/>
        </authorList>
    </citation>
    <scope>NUCLEOTIDE SEQUENCE</scope>
    <source>
        <strain evidence="1">51.81</strain>
    </source>
</reference>
<organism evidence="1">
    <name type="scientific">Neisseria leonii</name>
    <dbReference type="NCBI Taxonomy" id="2995413"/>
    <lineage>
        <taxon>Bacteria</taxon>
        <taxon>Pseudomonadati</taxon>
        <taxon>Pseudomonadota</taxon>
        <taxon>Betaproteobacteria</taxon>
        <taxon>Neisseriales</taxon>
        <taxon>Neisseriaceae</taxon>
        <taxon>Neisseria</taxon>
    </lineage>
</organism>
<protein>
    <submittedName>
        <fullName evidence="1">Uncharacterized protein</fullName>
    </submittedName>
</protein>
<dbReference type="RefSeq" id="WP_274584086.1">
    <property type="nucleotide sequence ID" value="NZ_CP146598.1"/>
</dbReference>
<reference evidence="2" key="2">
    <citation type="submission" date="2024-02" db="EMBL/GenBank/DDBJ databases">
        <title>Neisseria leonii sp. nov.</title>
        <authorList>
            <person name="Boutroux M."/>
            <person name="Favre-Rochex S."/>
            <person name="Gorgette O."/>
            <person name="Touak G."/>
            <person name="Muhle E."/>
            <person name="Chesneau O."/>
            <person name="Clermont D."/>
            <person name="Rahi P."/>
        </authorList>
    </citation>
    <scope>NUCLEOTIDE SEQUENCE</scope>
    <source>
        <strain evidence="2">51.81</strain>
    </source>
</reference>
<evidence type="ECO:0000313" key="3">
    <source>
        <dbReference type="Proteomes" id="UP001149607"/>
    </source>
</evidence>
<sequence>MAQVNLGIQLDVNTRNIQGWALGTEAERITDKDLHKAVVLDTTQEGTLKLAADGDEIRGFIESVEPAPTDKGTTFGSVVRHAPGVRVWAAGSGLNKGDKVVAGAQTAAGTANATANPRVDRFGVTQVKSGSPTTFVWEVVRVEGDLVLIEAV</sequence>